<comment type="similarity">
    <text evidence="3">Belongs to the KTI12 family.</text>
</comment>
<gene>
    <name evidence="4" type="primary">Contig14015.g14946</name>
    <name evidence="4" type="ORF">STYLEM_11855</name>
</gene>
<evidence type="ECO:0000256" key="2">
    <source>
        <dbReference type="ARBA" id="ARBA00022840"/>
    </source>
</evidence>
<accession>A0A078AKA8</accession>
<evidence type="ECO:0000256" key="1">
    <source>
        <dbReference type="ARBA" id="ARBA00022741"/>
    </source>
</evidence>
<dbReference type="InParanoid" id="A0A078AKA8"/>
<sequence length="198" mass="22992">MVGIPCSGKTTRANIIAKYLQENLSLEVIVINEELLGLNKVEYYKDSTQEKILRGSLRSNVEKYLDQKRVVILDSMNYIKGFRYELYCLARNSITNLMVVFCDTDREVAQKLCHEGGYENPFPAEYFEDYANRLERPNQSNRWDNPLFHLRYNEETPLEDIAKTVSDGKKPRDPISTKPVNQALQKVIGTYVCHKLYL</sequence>
<dbReference type="OMA" id="ELWCIAC"/>
<dbReference type="InterPro" id="IPR027417">
    <property type="entry name" value="P-loop_NTPase"/>
</dbReference>
<dbReference type="SUPFAM" id="SSF52540">
    <property type="entry name" value="P-loop containing nucleoside triphosphate hydrolases"/>
    <property type="match status" value="1"/>
</dbReference>
<proteinExistence type="inferred from homology"/>
<keyword evidence="5" id="KW-1185">Reference proteome</keyword>
<keyword evidence="1" id="KW-0547">Nucleotide-binding</keyword>
<reference evidence="4 5" key="1">
    <citation type="submission" date="2014-06" db="EMBL/GenBank/DDBJ databases">
        <authorList>
            <person name="Swart Estienne"/>
        </authorList>
    </citation>
    <scope>NUCLEOTIDE SEQUENCE [LARGE SCALE GENOMIC DNA]</scope>
    <source>
        <strain evidence="4 5">130c</strain>
    </source>
</reference>
<dbReference type="Gene3D" id="3.40.50.300">
    <property type="entry name" value="P-loop containing nucleotide triphosphate hydrolases"/>
    <property type="match status" value="1"/>
</dbReference>
<dbReference type="Proteomes" id="UP000039865">
    <property type="component" value="Unassembled WGS sequence"/>
</dbReference>
<keyword evidence="2" id="KW-0067">ATP-binding</keyword>
<dbReference type="Pfam" id="PF08433">
    <property type="entry name" value="KTI12"/>
    <property type="match status" value="1"/>
</dbReference>
<evidence type="ECO:0000256" key="3">
    <source>
        <dbReference type="ARBA" id="ARBA00025768"/>
    </source>
</evidence>
<evidence type="ECO:0000313" key="4">
    <source>
        <dbReference type="EMBL" id="CDW82820.1"/>
    </source>
</evidence>
<evidence type="ECO:0000313" key="5">
    <source>
        <dbReference type="Proteomes" id="UP000039865"/>
    </source>
</evidence>
<protein>
    <submittedName>
        <fullName evidence="4">Uncharacterized protein</fullName>
    </submittedName>
</protein>
<dbReference type="PANTHER" id="PTHR12435">
    <property type="match status" value="1"/>
</dbReference>
<dbReference type="EMBL" id="CCKQ01011277">
    <property type="protein sequence ID" value="CDW82820.1"/>
    <property type="molecule type" value="Genomic_DNA"/>
</dbReference>
<dbReference type="InterPro" id="IPR013641">
    <property type="entry name" value="KTI12/PSTK"/>
</dbReference>
<dbReference type="AlphaFoldDB" id="A0A078AKA8"/>
<dbReference type="OrthoDB" id="9972657at2759"/>
<dbReference type="GO" id="GO:0005524">
    <property type="term" value="F:ATP binding"/>
    <property type="evidence" value="ECO:0007669"/>
    <property type="project" value="UniProtKB-KW"/>
</dbReference>
<name>A0A078AKA8_STYLE</name>
<organism evidence="4 5">
    <name type="scientific">Stylonychia lemnae</name>
    <name type="common">Ciliate</name>
    <dbReference type="NCBI Taxonomy" id="5949"/>
    <lineage>
        <taxon>Eukaryota</taxon>
        <taxon>Sar</taxon>
        <taxon>Alveolata</taxon>
        <taxon>Ciliophora</taxon>
        <taxon>Intramacronucleata</taxon>
        <taxon>Spirotrichea</taxon>
        <taxon>Stichotrichia</taxon>
        <taxon>Sporadotrichida</taxon>
        <taxon>Oxytrichidae</taxon>
        <taxon>Stylonychinae</taxon>
        <taxon>Stylonychia</taxon>
    </lineage>
</organism>